<dbReference type="AlphaFoldDB" id="A0A899FY29"/>
<feature type="compositionally biased region" description="Basic and acidic residues" evidence="8">
    <location>
        <begin position="799"/>
        <end position="850"/>
    </location>
</feature>
<feature type="region of interest" description="Disordered" evidence="8">
    <location>
        <begin position="507"/>
        <end position="530"/>
    </location>
</feature>
<dbReference type="Pfam" id="PF03941">
    <property type="entry name" value="INCENP_ARK-bind"/>
    <property type="match status" value="1"/>
</dbReference>
<evidence type="ECO:0000256" key="2">
    <source>
        <dbReference type="ARBA" id="ARBA00004186"/>
    </source>
</evidence>
<dbReference type="GO" id="GO:0005634">
    <property type="term" value="C:nucleus"/>
    <property type="evidence" value="ECO:0007669"/>
    <property type="project" value="UniProtKB-SubCell"/>
</dbReference>
<dbReference type="Gene3D" id="6.10.250.2990">
    <property type="match status" value="1"/>
</dbReference>
<gene>
    <name evidence="10" type="ORF">MERGE_002511</name>
</gene>
<reference evidence="10" key="1">
    <citation type="submission" date="2020-06" db="EMBL/GenBank/DDBJ databases">
        <title>Genomes of multiple members of Pneumocystis genus reveal paths to human pathogen Pneumocystis jirovecii.</title>
        <authorList>
            <person name="Cisse O.H."/>
            <person name="Ma L."/>
            <person name="Dekker J."/>
            <person name="Khil P."/>
            <person name="Jo J."/>
            <person name="Brenchley J."/>
            <person name="Blair R."/>
            <person name="Pahar B."/>
            <person name="Chabe M."/>
            <person name="Van Rompay K.A."/>
            <person name="Keesler R."/>
            <person name="Sukura A."/>
            <person name="Hirsch V."/>
            <person name="Kutty G."/>
            <person name="Liu Y."/>
            <person name="Peng L."/>
            <person name="Chen J."/>
            <person name="Song J."/>
            <person name="Weissenbacher-Lang C."/>
            <person name="Xu J."/>
            <person name="Upham N.S."/>
            <person name="Stajich J.E."/>
            <person name="Cuomo C.A."/>
            <person name="Cushion M.T."/>
            <person name="Kovacs J.A."/>
        </authorList>
    </citation>
    <scope>NUCLEOTIDE SEQUENCE</scope>
    <source>
        <strain evidence="10">2A</strain>
    </source>
</reference>
<dbReference type="PANTHER" id="PTHR13142">
    <property type="entry name" value="INNER CENTROMERE PROTEIN"/>
    <property type="match status" value="1"/>
</dbReference>
<feature type="region of interest" description="Disordered" evidence="8">
    <location>
        <begin position="798"/>
        <end position="850"/>
    </location>
</feature>
<keyword evidence="11" id="KW-1185">Reference proteome</keyword>
<dbReference type="GO" id="GO:0007059">
    <property type="term" value="P:chromosome segregation"/>
    <property type="evidence" value="ECO:0007669"/>
    <property type="project" value="UniProtKB-KW"/>
</dbReference>
<keyword evidence="7" id="KW-0539">Nucleus</keyword>
<feature type="domain" description="Inner centromere protein ARK-binding" evidence="9">
    <location>
        <begin position="1049"/>
        <end position="1105"/>
    </location>
</feature>
<proteinExistence type="inferred from homology"/>
<dbReference type="PANTHER" id="PTHR13142:SF1">
    <property type="entry name" value="INNER CENTROMERE PROTEIN"/>
    <property type="match status" value="1"/>
</dbReference>
<comment type="subcellular location">
    <subcellularLocation>
        <location evidence="2">Cytoplasm</location>
        <location evidence="2">Cytoskeleton</location>
        <location evidence="2">Spindle</location>
    </subcellularLocation>
    <subcellularLocation>
        <location evidence="1">Nucleus</location>
    </subcellularLocation>
</comment>
<comment type="similarity">
    <text evidence="3">Belongs to the INCENP family.</text>
</comment>
<evidence type="ECO:0000259" key="9">
    <source>
        <dbReference type="Pfam" id="PF03941"/>
    </source>
</evidence>
<dbReference type="EMBL" id="CP054536">
    <property type="protein sequence ID" value="QSL65204.1"/>
    <property type="molecule type" value="Genomic_DNA"/>
</dbReference>
<keyword evidence="5" id="KW-0159">Chromosome partition</keyword>
<dbReference type="GO" id="GO:0005819">
    <property type="term" value="C:spindle"/>
    <property type="evidence" value="ECO:0007669"/>
    <property type="project" value="UniProtKB-SubCell"/>
</dbReference>
<evidence type="ECO:0000256" key="1">
    <source>
        <dbReference type="ARBA" id="ARBA00004123"/>
    </source>
</evidence>
<evidence type="ECO:0000256" key="8">
    <source>
        <dbReference type="SAM" id="MobiDB-lite"/>
    </source>
</evidence>
<evidence type="ECO:0000313" key="11">
    <source>
        <dbReference type="Proteomes" id="UP000663699"/>
    </source>
</evidence>
<evidence type="ECO:0000256" key="7">
    <source>
        <dbReference type="ARBA" id="ARBA00023242"/>
    </source>
</evidence>
<keyword evidence="6" id="KW-0206">Cytoskeleton</keyword>
<evidence type="ECO:0000313" key="10">
    <source>
        <dbReference type="EMBL" id="QSL65204.1"/>
    </source>
</evidence>
<protein>
    <recommendedName>
        <fullName evidence="9">Inner centromere protein ARK-binding domain-containing protein</fullName>
    </recommendedName>
</protein>
<sequence length="1146" mass="129535">MRSIVNDIGSSSWVFEEVKYLSDLSNDKLNDFALKIAENLEWINEYMEDVITNCRSIFCDYSKSGFVYSEAPLITEKGSDFVCQENFGKESLLIKGLNFKLTPSPSKGLKENDFMDVSENMDINYDDILSESEDSSLSIMESNEQNINLKYDSSSTRVMEMITEEDELDEEVLDGVEIKDISRNDDLEIKFPNALKKDNTVSPQEKSFKSGFRVFFSGNLLTNIEIEKSVKFKKDCDIVLENKGNISPPHDSDSFHHLDSRIMSGPDTSCTSTSIIHSYFSPPIDNTVKKVSFSPPALSSSLNFVSLPPREPLNTKKSLGKRVSRHGSLSETVKSQKIVDSKLYGMLKQENQEDSCVSENVLSENLKKRHILEGISGKKMVFDEIDKHDITEQRLKTVFTSGSQRIHEALSSLRIAKPASGHFKLASLEQKLQPDTETKIFEPENNSIASNKVFNTINNVSSGESLHETASQVENEEYWVSKIDILNKPVVNTLMKQEKEQIVHDSNEIGNEPGSDEVSTAPNKLKDTSQSRTSIITIPAISVIGAIQAARNSATQAIRKTTAIFFSPSSKVFPKNSVEQPLKVLNSSHDENTSLDSKRTSDLKVNLEKNNELSKNVTYKVEVEQPGNIIEEKHNSIKACDYEQETNINKTRFLDKKCSTLASSISHEEVNLMANKFVSQELSSQNLKIKPSHPAKLSSFNSVSVAKNKPVSIRVTTASQRQADLAEKKQIQKTDFSTSLQQGLTTQISQNQDNCPVTDATQFNDSSSQELSVLSQSRSAKRLIPSKGIKALTVANLARKREQEEKDRKLAHKKEIERKRQENLKKQEENKKQEQWHREDLQRKAHPEKVNDTKKKLYPQRLEHSSSAAKKICTISSDNNARGPLEEIINTDGKNRDTLNMEVKAFKRVLQDDLVQENWNSFSVSNKPLFQEVKKRKTDDISNENISNMPIRVSSVKKDDKDPFVLRTQAREKGSCLNIQTMPQKHTRLLQSRYQGNQQISSSKSGKAAGPIVDTVKFSTDNIRFGGESSKIIPVSHQYPQSESIELPEIDSDYSDDDELKKRFKTTLPQWAESPELAQILRMQAKIDPDKIFGPMKPLQMEEIFRGKDRAHIRFRSRSSSANWSGQDRLTEQEIENYAKIMGYKT</sequence>
<dbReference type="OrthoDB" id="6123at2759"/>
<keyword evidence="4" id="KW-0963">Cytoplasm</keyword>
<evidence type="ECO:0000256" key="6">
    <source>
        <dbReference type="ARBA" id="ARBA00023212"/>
    </source>
</evidence>
<name>A0A899FY29_9ASCO</name>
<organism evidence="10 11">
    <name type="scientific">Pneumocystis wakefieldiae</name>
    <dbReference type="NCBI Taxonomy" id="38082"/>
    <lineage>
        <taxon>Eukaryota</taxon>
        <taxon>Fungi</taxon>
        <taxon>Dikarya</taxon>
        <taxon>Ascomycota</taxon>
        <taxon>Taphrinomycotina</taxon>
        <taxon>Pneumocystomycetes</taxon>
        <taxon>Pneumocystaceae</taxon>
        <taxon>Pneumocystis</taxon>
    </lineage>
</organism>
<evidence type="ECO:0000256" key="5">
    <source>
        <dbReference type="ARBA" id="ARBA00022829"/>
    </source>
</evidence>
<feature type="compositionally biased region" description="Polar residues" evidence="8">
    <location>
        <begin position="750"/>
        <end position="765"/>
    </location>
</feature>
<evidence type="ECO:0000256" key="4">
    <source>
        <dbReference type="ARBA" id="ARBA00022490"/>
    </source>
</evidence>
<dbReference type="InterPro" id="IPR005635">
    <property type="entry name" value="Inner_centromere_prot_ARK-bd"/>
</dbReference>
<accession>A0A899FY29</accession>
<evidence type="ECO:0000256" key="3">
    <source>
        <dbReference type="ARBA" id="ARBA00010042"/>
    </source>
</evidence>
<feature type="region of interest" description="Disordered" evidence="8">
    <location>
        <begin position="750"/>
        <end position="769"/>
    </location>
</feature>
<dbReference type="Proteomes" id="UP000663699">
    <property type="component" value="Chromosome 5"/>
</dbReference>